<feature type="domain" description="NusG-like N-terminal" evidence="8">
    <location>
        <begin position="5"/>
        <end position="123"/>
    </location>
</feature>
<dbReference type="Gene3D" id="3.30.70.940">
    <property type="entry name" value="NusG, N-terminal domain"/>
    <property type="match status" value="1"/>
</dbReference>
<dbReference type="AlphaFoldDB" id="A0A6S6TT32"/>
<dbReference type="SUPFAM" id="SSF82679">
    <property type="entry name" value="N-utilization substance G protein NusG, N-terminal domain"/>
    <property type="match status" value="1"/>
</dbReference>
<evidence type="ECO:0000256" key="3">
    <source>
        <dbReference type="ARBA" id="ARBA00023015"/>
    </source>
</evidence>
<dbReference type="Gene3D" id="2.30.30.30">
    <property type="match status" value="1"/>
</dbReference>
<dbReference type="NCBIfam" id="TIGR00922">
    <property type="entry name" value="nusG"/>
    <property type="match status" value="1"/>
</dbReference>
<dbReference type="Pfam" id="PF02357">
    <property type="entry name" value="NusG"/>
    <property type="match status" value="1"/>
</dbReference>
<evidence type="ECO:0000256" key="2">
    <source>
        <dbReference type="ARBA" id="ARBA00022814"/>
    </source>
</evidence>
<dbReference type="GO" id="GO:0032784">
    <property type="term" value="P:regulation of DNA-templated transcription elongation"/>
    <property type="evidence" value="ECO:0007669"/>
    <property type="project" value="InterPro"/>
</dbReference>
<dbReference type="Pfam" id="PF00467">
    <property type="entry name" value="KOW"/>
    <property type="match status" value="1"/>
</dbReference>
<comment type="function">
    <text evidence="5 7">Participates in transcription elongation, termination and antitermination.</text>
</comment>
<dbReference type="InterPro" id="IPR014722">
    <property type="entry name" value="Rib_uL2_dom2"/>
</dbReference>
<evidence type="ECO:0000313" key="10">
    <source>
        <dbReference type="EMBL" id="CAA6818236.1"/>
    </source>
</evidence>
<dbReference type="GO" id="GO:0031564">
    <property type="term" value="P:transcription antitermination"/>
    <property type="evidence" value="ECO:0007669"/>
    <property type="project" value="UniProtKB-UniRule"/>
</dbReference>
<feature type="domain" description="KOW" evidence="9">
    <location>
        <begin position="136"/>
        <end position="163"/>
    </location>
</feature>
<dbReference type="InterPro" id="IPR006645">
    <property type="entry name" value="NGN-like_dom"/>
</dbReference>
<comment type="similarity">
    <text evidence="5 7">Belongs to the NusG family.</text>
</comment>
<dbReference type="CDD" id="cd06091">
    <property type="entry name" value="KOW_NusG"/>
    <property type="match status" value="1"/>
</dbReference>
<evidence type="ECO:0000256" key="5">
    <source>
        <dbReference type="HAMAP-Rule" id="MF_00948"/>
    </source>
</evidence>
<dbReference type="PRINTS" id="PR00338">
    <property type="entry name" value="NUSGTNSCPFCT"/>
</dbReference>
<dbReference type="GO" id="GO:0006354">
    <property type="term" value="P:DNA-templated transcription elongation"/>
    <property type="evidence" value="ECO:0007669"/>
    <property type="project" value="UniProtKB-UniRule"/>
</dbReference>
<keyword evidence="3 5" id="KW-0805">Transcription regulation</keyword>
<keyword evidence="2 5" id="KW-0889">Transcription antitermination</keyword>
<dbReference type="SMART" id="SM00738">
    <property type="entry name" value="NGN"/>
    <property type="match status" value="1"/>
</dbReference>
<protein>
    <recommendedName>
        <fullName evidence="5 6">Transcription termination/antitermination protein NusG</fullName>
    </recommendedName>
</protein>
<proteinExistence type="inferred from homology"/>
<dbReference type="CDD" id="cd09891">
    <property type="entry name" value="NGN_Bact_1"/>
    <property type="match status" value="1"/>
</dbReference>
<evidence type="ECO:0000256" key="7">
    <source>
        <dbReference type="RuleBase" id="RU000538"/>
    </source>
</evidence>
<dbReference type="InterPro" id="IPR008991">
    <property type="entry name" value="Translation_prot_SH3-like_sf"/>
</dbReference>
<evidence type="ECO:0000259" key="9">
    <source>
        <dbReference type="SMART" id="SM00739"/>
    </source>
</evidence>
<dbReference type="GO" id="GO:0005829">
    <property type="term" value="C:cytosol"/>
    <property type="evidence" value="ECO:0007669"/>
    <property type="project" value="TreeGrafter"/>
</dbReference>
<dbReference type="EMBL" id="CACVAQ010000263">
    <property type="protein sequence ID" value="CAA6818236.1"/>
    <property type="molecule type" value="Genomic_DNA"/>
</dbReference>
<dbReference type="PANTHER" id="PTHR30265">
    <property type="entry name" value="RHO-INTERACTING TRANSCRIPTION TERMINATION FACTOR NUSG"/>
    <property type="match status" value="1"/>
</dbReference>
<dbReference type="InterPro" id="IPR036735">
    <property type="entry name" value="NGN_dom_sf"/>
</dbReference>
<dbReference type="InterPro" id="IPR047050">
    <property type="entry name" value="NGN"/>
</dbReference>
<gene>
    <name evidence="5" type="primary">nusG</name>
    <name evidence="10" type="ORF">HELGO_WM17512</name>
</gene>
<evidence type="ECO:0000256" key="1">
    <source>
        <dbReference type="ARBA" id="ARBA00022472"/>
    </source>
</evidence>
<dbReference type="PANTHER" id="PTHR30265:SF2">
    <property type="entry name" value="TRANSCRIPTION TERMINATION_ANTITERMINATION PROTEIN NUSG"/>
    <property type="match status" value="1"/>
</dbReference>
<dbReference type="SUPFAM" id="SSF50104">
    <property type="entry name" value="Translation proteins SH3-like domain"/>
    <property type="match status" value="1"/>
</dbReference>
<keyword evidence="1 5" id="KW-0806">Transcription termination</keyword>
<evidence type="ECO:0000256" key="4">
    <source>
        <dbReference type="ARBA" id="ARBA00023163"/>
    </source>
</evidence>
<dbReference type="GO" id="GO:0006353">
    <property type="term" value="P:DNA-templated transcription termination"/>
    <property type="evidence" value="ECO:0007669"/>
    <property type="project" value="UniProtKB-UniRule"/>
</dbReference>
<dbReference type="FunFam" id="2.30.30.30:FF:000002">
    <property type="entry name" value="Transcription termination/antitermination factor NusG"/>
    <property type="match status" value="1"/>
</dbReference>
<dbReference type="InterPro" id="IPR005824">
    <property type="entry name" value="KOW"/>
</dbReference>
<evidence type="ECO:0000259" key="8">
    <source>
        <dbReference type="SMART" id="SM00738"/>
    </source>
</evidence>
<dbReference type="SMART" id="SM00739">
    <property type="entry name" value="KOW"/>
    <property type="match status" value="1"/>
</dbReference>
<organism evidence="10">
    <name type="scientific">uncultured Aureispira sp</name>
    <dbReference type="NCBI Taxonomy" id="1331704"/>
    <lineage>
        <taxon>Bacteria</taxon>
        <taxon>Pseudomonadati</taxon>
        <taxon>Bacteroidota</taxon>
        <taxon>Saprospiria</taxon>
        <taxon>Saprospirales</taxon>
        <taxon>Saprospiraceae</taxon>
        <taxon>Aureispira</taxon>
        <taxon>environmental samples</taxon>
    </lineage>
</organism>
<sequence length="191" mass="21771">MSSVETKWYCLRVVSNKERKIKERLDLEIDRNGWRDVVPNIIVPTEKVYKIRNGKKVIQERTLTPGYILVEAVVRNTPTGMKSALNGNVIQAMTSIKDVIHFLGKKNPTPMRDHEITRILSKVDESSETGESLADPFLVGEDVKVTDGPFKDFPGVVKEVNEEKKKLKIITKVFGRETEVELNFMQVEKNS</sequence>
<keyword evidence="4 5" id="KW-0804">Transcription</keyword>
<dbReference type="HAMAP" id="MF_00948">
    <property type="entry name" value="NusG"/>
    <property type="match status" value="1"/>
</dbReference>
<accession>A0A6S6TT32</accession>
<name>A0A6S6TT32_9BACT</name>
<evidence type="ECO:0000256" key="6">
    <source>
        <dbReference type="NCBIfam" id="TIGR00922"/>
    </source>
</evidence>
<reference evidence="10" key="1">
    <citation type="submission" date="2020-01" db="EMBL/GenBank/DDBJ databases">
        <authorList>
            <person name="Meier V. D."/>
            <person name="Meier V D."/>
        </authorList>
    </citation>
    <scope>NUCLEOTIDE SEQUENCE</scope>
    <source>
        <strain evidence="10">HLG_WM_MAG_10</strain>
    </source>
</reference>
<dbReference type="InterPro" id="IPR001062">
    <property type="entry name" value="Transcrpt_antiterm_NusG"/>
</dbReference>
<dbReference type="InterPro" id="IPR043425">
    <property type="entry name" value="NusG-like"/>
</dbReference>